<feature type="domain" description="Flagellar hook protein FlgE/F/G-like D1" evidence="9">
    <location>
        <begin position="83"/>
        <end position="143"/>
    </location>
</feature>
<evidence type="ECO:0000313" key="10">
    <source>
        <dbReference type="EMBL" id="BBI98759.1"/>
    </source>
</evidence>
<dbReference type="GO" id="GO:0044780">
    <property type="term" value="P:bacterial-type flagellum assembly"/>
    <property type="evidence" value="ECO:0007669"/>
    <property type="project" value="InterPro"/>
</dbReference>
<dbReference type="GO" id="GO:0005829">
    <property type="term" value="C:cytosol"/>
    <property type="evidence" value="ECO:0007669"/>
    <property type="project" value="TreeGrafter"/>
</dbReference>
<dbReference type="InterPro" id="IPR011491">
    <property type="entry name" value="FlgE_D2"/>
</dbReference>
<dbReference type="GO" id="GO:0009424">
    <property type="term" value="C:bacterial-type flagellum hook"/>
    <property type="evidence" value="ECO:0007669"/>
    <property type="project" value="InterPro"/>
</dbReference>
<dbReference type="GO" id="GO:0009425">
    <property type="term" value="C:bacterial-type flagellum basal body"/>
    <property type="evidence" value="ECO:0007669"/>
    <property type="project" value="UniProtKB-SubCell"/>
</dbReference>
<dbReference type="GO" id="GO:0071978">
    <property type="term" value="P:bacterial-type flagellum-dependent swarming motility"/>
    <property type="evidence" value="ECO:0007669"/>
    <property type="project" value="TreeGrafter"/>
</dbReference>
<keyword evidence="11" id="KW-1185">Reference proteome</keyword>
<feature type="domain" description="Flagellar basal-body/hook protein C-terminal" evidence="7">
    <location>
        <begin position="489"/>
        <end position="533"/>
    </location>
</feature>
<evidence type="ECO:0000259" key="9">
    <source>
        <dbReference type="Pfam" id="PF22692"/>
    </source>
</evidence>
<keyword evidence="4 5" id="KW-0975">Bacterial flagellum</keyword>
<evidence type="ECO:0000259" key="7">
    <source>
        <dbReference type="Pfam" id="PF06429"/>
    </source>
</evidence>
<organism evidence="10 11">
    <name type="scientific">Ferrigenium kumadai</name>
    <dbReference type="NCBI Taxonomy" id="1682490"/>
    <lineage>
        <taxon>Bacteria</taxon>
        <taxon>Pseudomonadati</taxon>
        <taxon>Pseudomonadota</taxon>
        <taxon>Betaproteobacteria</taxon>
        <taxon>Nitrosomonadales</taxon>
        <taxon>Gallionellaceae</taxon>
        <taxon>Ferrigenium</taxon>
    </lineage>
</organism>
<name>A0AAN1SZT8_9PROT</name>
<reference evidence="10 11" key="1">
    <citation type="submission" date="2019-03" db="EMBL/GenBank/DDBJ databases">
        <title>Complete genome sequence of Ferrigenium kumadai strain An22, a microaerophilic iron-oxidizing bacterium isolated from a paddy field soil.</title>
        <authorList>
            <person name="Watanabe T."/>
            <person name="Asakawa S."/>
        </authorList>
    </citation>
    <scope>NUCLEOTIDE SEQUENCE [LARGE SCALE GENOMIC DNA]</scope>
    <source>
        <strain evidence="10 11">An22</strain>
    </source>
</reference>
<evidence type="ECO:0000313" key="11">
    <source>
        <dbReference type="Proteomes" id="UP001319121"/>
    </source>
</evidence>
<dbReference type="InterPro" id="IPR019776">
    <property type="entry name" value="Flagellar_basal_body_rod_CS"/>
</dbReference>
<dbReference type="GO" id="GO:0005198">
    <property type="term" value="F:structural molecule activity"/>
    <property type="evidence" value="ECO:0007669"/>
    <property type="project" value="InterPro"/>
</dbReference>
<evidence type="ECO:0000256" key="1">
    <source>
        <dbReference type="ARBA" id="ARBA00004117"/>
    </source>
</evidence>
<comment type="function">
    <text evidence="5">A flexible structure which links the flagellar filament to the drive apparatus in the basal body.</text>
</comment>
<dbReference type="PROSITE" id="PS00588">
    <property type="entry name" value="FLAGELLA_BB_ROD"/>
    <property type="match status" value="1"/>
</dbReference>
<dbReference type="NCBIfam" id="TIGR03506">
    <property type="entry name" value="FlgEFG_subfam"/>
    <property type="match status" value="2"/>
</dbReference>
<dbReference type="InterPro" id="IPR002371">
    <property type="entry name" value="FlgK"/>
</dbReference>
<accession>A0AAN1SZT8</accession>
<dbReference type="InterPro" id="IPR001444">
    <property type="entry name" value="Flag_bb_rod_N"/>
</dbReference>
<dbReference type="Pfam" id="PF22692">
    <property type="entry name" value="LlgE_F_G_D1"/>
    <property type="match status" value="1"/>
</dbReference>
<dbReference type="InterPro" id="IPR020013">
    <property type="entry name" value="Flagellar_FlgE/F/G"/>
</dbReference>
<gene>
    <name evidence="10" type="ORF">FGKAn22_04520</name>
</gene>
<evidence type="ECO:0000256" key="4">
    <source>
        <dbReference type="ARBA" id="ARBA00023143"/>
    </source>
</evidence>
<dbReference type="InterPro" id="IPR053967">
    <property type="entry name" value="LlgE_F_G-like_D1"/>
</dbReference>
<dbReference type="Pfam" id="PF06429">
    <property type="entry name" value="Flg_bbr_C"/>
    <property type="match status" value="1"/>
</dbReference>
<protein>
    <recommendedName>
        <fullName evidence="3 5">Flagellar hook protein FlgE</fullName>
    </recommendedName>
</protein>
<dbReference type="EMBL" id="AP019536">
    <property type="protein sequence ID" value="BBI98759.1"/>
    <property type="molecule type" value="Genomic_DNA"/>
</dbReference>
<dbReference type="Pfam" id="PF07559">
    <property type="entry name" value="FlgE_D2"/>
    <property type="match status" value="1"/>
</dbReference>
<evidence type="ECO:0000259" key="8">
    <source>
        <dbReference type="Pfam" id="PF07559"/>
    </source>
</evidence>
<dbReference type="PANTHER" id="PTHR30435:SF1">
    <property type="entry name" value="FLAGELLAR HOOK PROTEIN FLGE"/>
    <property type="match status" value="1"/>
</dbReference>
<comment type="similarity">
    <text evidence="2 5">Belongs to the flagella basal body rod proteins family.</text>
</comment>
<evidence type="ECO:0000259" key="6">
    <source>
        <dbReference type="Pfam" id="PF00460"/>
    </source>
</evidence>
<evidence type="ECO:0000256" key="2">
    <source>
        <dbReference type="ARBA" id="ARBA00009677"/>
    </source>
</evidence>
<feature type="domain" description="Flagellar hook protein FlgE D2" evidence="8">
    <location>
        <begin position="292"/>
        <end position="415"/>
    </location>
</feature>
<evidence type="ECO:0000256" key="5">
    <source>
        <dbReference type="RuleBase" id="RU362116"/>
    </source>
</evidence>
<comment type="subcellular location">
    <subcellularLocation>
        <location evidence="1 5">Bacterial flagellum basal body</location>
    </subcellularLocation>
</comment>
<dbReference type="KEGG" id="fku:FGKAn22_04520"/>
<dbReference type="InterPro" id="IPR010930">
    <property type="entry name" value="Flg_bb/hook_C_dom"/>
</dbReference>
<sequence>MAFQQGLSGLNASAKQLDTIGNNVANANTVGFKQSQAQFADLYATSLAGSGALQVGTGVKVANITQQFTQGNITNTSNSMDTAISGQGFFRMVDQNGAIVYSRNGQFQLDKNGFIVNNQGHQVTGFAAVNGRISGAQPTPIQISSADLTPKQTSNLAAGGVPIGAGLNLDSRSTFPTGLTQAKVVGNAAAGLTIPAGATLSATVDGVASGAVTIPAGTYTTSAALASAVQTAMNASAALVAAGKTVVVTADAAGILTMASGSAGTASTITAPAGTAAATLFGAAPVLTATGTGVFNPLDPATYNNSTSLTVYDSLGSSHIASLYFQRVASNTWNTYLTVDGAQLPAAGTPMTTLTFNTLGQLTGPAAVPPLSIGQVTSASFTPAGAAPQTLTFDFAKSSQYGGNFGVNSMTQDGYTSGRLSSFATSSDGTILGRYTNGQTRPLGQIALANFTSPQGLQPLGNNSWAETASSGGPLVGAPGSSSLGVLQSSATEDSNVDLTAELVNMITAQRVYQANAQTIKTQDAVLQTIVNLR</sequence>
<dbReference type="AlphaFoldDB" id="A0AAN1SZT8"/>
<evidence type="ECO:0000256" key="3">
    <source>
        <dbReference type="ARBA" id="ARBA00019015"/>
    </source>
</evidence>
<dbReference type="RefSeq" id="WP_281411894.1">
    <property type="nucleotide sequence ID" value="NZ_AP019536.1"/>
</dbReference>
<dbReference type="PRINTS" id="PR01005">
    <property type="entry name" value="FLGHOOKAP1"/>
</dbReference>
<dbReference type="SUPFAM" id="SSF117143">
    <property type="entry name" value="Flagellar hook protein flgE"/>
    <property type="match status" value="1"/>
</dbReference>
<dbReference type="Pfam" id="PF00460">
    <property type="entry name" value="Flg_bb_rod"/>
    <property type="match status" value="1"/>
</dbReference>
<feature type="domain" description="Flagellar basal body rod protein N-terminal" evidence="6">
    <location>
        <begin position="6"/>
        <end position="33"/>
    </location>
</feature>
<dbReference type="InterPro" id="IPR037058">
    <property type="entry name" value="Falgellar_hook_FlgE_sf"/>
</dbReference>
<dbReference type="Proteomes" id="UP001319121">
    <property type="component" value="Chromosome"/>
</dbReference>
<proteinExistence type="inferred from homology"/>
<dbReference type="PANTHER" id="PTHR30435">
    <property type="entry name" value="FLAGELLAR PROTEIN"/>
    <property type="match status" value="1"/>
</dbReference>
<dbReference type="Gene3D" id="2.60.98.20">
    <property type="entry name" value="Flagellar hook protein FlgE"/>
    <property type="match status" value="1"/>
</dbReference>
<dbReference type="InterPro" id="IPR037925">
    <property type="entry name" value="FlgE/F/G-like"/>
</dbReference>